<keyword evidence="3" id="KW-1185">Reference proteome</keyword>
<dbReference type="SUPFAM" id="SSF49299">
    <property type="entry name" value="PKD domain"/>
    <property type="match status" value="2"/>
</dbReference>
<reference evidence="3" key="1">
    <citation type="journal article" date="2019" name="Int. J. Syst. Evol. Microbiol.">
        <title>The Global Catalogue of Microorganisms (GCM) 10K type strain sequencing project: providing services to taxonomists for standard genome sequencing and annotation.</title>
        <authorList>
            <consortium name="The Broad Institute Genomics Platform"/>
            <consortium name="The Broad Institute Genome Sequencing Center for Infectious Disease"/>
            <person name="Wu L."/>
            <person name="Ma J."/>
        </authorList>
    </citation>
    <scope>NUCLEOTIDE SEQUENCE [LARGE SCALE GENOMIC DNA]</scope>
    <source>
        <strain evidence="3">KCTC 52644</strain>
    </source>
</reference>
<dbReference type="CDD" id="cd00146">
    <property type="entry name" value="PKD"/>
    <property type="match status" value="2"/>
</dbReference>
<gene>
    <name evidence="2" type="ORF">ACFSX9_05675</name>
</gene>
<dbReference type="SMART" id="SM00089">
    <property type="entry name" value="PKD"/>
    <property type="match status" value="2"/>
</dbReference>
<dbReference type="InterPro" id="IPR035986">
    <property type="entry name" value="PKD_dom_sf"/>
</dbReference>
<dbReference type="EMBL" id="JBHUOL010000011">
    <property type="protein sequence ID" value="MFD2908219.1"/>
    <property type="molecule type" value="Genomic_DNA"/>
</dbReference>
<protein>
    <submittedName>
        <fullName evidence="2">PKD domain-containing protein</fullName>
    </submittedName>
</protein>
<evidence type="ECO:0000313" key="2">
    <source>
        <dbReference type="EMBL" id="MFD2908219.1"/>
    </source>
</evidence>
<feature type="domain" description="PKD" evidence="1">
    <location>
        <begin position="37"/>
        <end position="81"/>
    </location>
</feature>
<dbReference type="Proteomes" id="UP001597549">
    <property type="component" value="Unassembled WGS sequence"/>
</dbReference>
<accession>A0ABW5Z5W2</accession>
<comment type="caution">
    <text evidence="2">The sequence shown here is derived from an EMBL/GenBank/DDBJ whole genome shotgun (WGS) entry which is preliminary data.</text>
</comment>
<organism evidence="2 3">
    <name type="scientific">Flavobacterium ardleyense</name>
    <dbReference type="NCBI Taxonomy" id="2038737"/>
    <lineage>
        <taxon>Bacteria</taxon>
        <taxon>Pseudomonadati</taxon>
        <taxon>Bacteroidota</taxon>
        <taxon>Flavobacteriia</taxon>
        <taxon>Flavobacteriales</taxon>
        <taxon>Flavobacteriaceae</taxon>
        <taxon>Flavobacterium</taxon>
    </lineage>
</organism>
<dbReference type="PROSITE" id="PS50093">
    <property type="entry name" value="PKD"/>
    <property type="match status" value="2"/>
</dbReference>
<dbReference type="RefSeq" id="WP_379805538.1">
    <property type="nucleotide sequence ID" value="NZ_JBHUOL010000011.1"/>
</dbReference>
<dbReference type="InterPro" id="IPR022409">
    <property type="entry name" value="PKD/Chitinase_dom"/>
</dbReference>
<proteinExistence type="predicted"/>
<evidence type="ECO:0000259" key="1">
    <source>
        <dbReference type="PROSITE" id="PS50093"/>
    </source>
</evidence>
<evidence type="ECO:0000313" key="3">
    <source>
        <dbReference type="Proteomes" id="UP001597549"/>
    </source>
</evidence>
<dbReference type="Gene3D" id="2.60.40.10">
    <property type="entry name" value="Immunoglobulins"/>
    <property type="match status" value="2"/>
</dbReference>
<feature type="domain" description="PKD" evidence="1">
    <location>
        <begin position="123"/>
        <end position="163"/>
    </location>
</feature>
<dbReference type="InterPro" id="IPR000601">
    <property type="entry name" value="PKD_dom"/>
</dbReference>
<name>A0ABW5Z5W2_9FLAO</name>
<dbReference type="InterPro" id="IPR013783">
    <property type="entry name" value="Ig-like_fold"/>
</dbReference>
<dbReference type="Pfam" id="PF18911">
    <property type="entry name" value="PKD_4"/>
    <property type="match status" value="2"/>
</dbReference>
<sequence>MSSLVIAYKYVNDEECLVSTFEVEGDSFFAGDLIVFSDNSKSSNSWRWYFGDSTQVSFRPRVAHSFDKEGEYIVKLVVNNNCVVKKIIKIAPKSYSINKKLIPKINIPSRVMEGDKVDFNDDTPGAKSWEWRFGDGSKVDSFDKNSSYVYDSPGKRNVSLVINGDYKHVGFKEIFVMPKKESDEKREKYKSAIPWNPFQGVKDAPADDKELIKVVKGPEIKNTDRTKLLEIFNLIIQDRVPYEDFTKYFCTYNLPAVVYKDNKTSSLKEFYYAVKNNKIKIKEVTINKDADDCIKLIMVSKKYKSFF</sequence>